<feature type="region of interest" description="Disordered" evidence="1">
    <location>
        <begin position="16"/>
        <end position="68"/>
    </location>
</feature>
<feature type="region of interest" description="Disordered" evidence="1">
    <location>
        <begin position="233"/>
        <end position="294"/>
    </location>
</feature>
<feature type="non-terminal residue" evidence="2">
    <location>
        <position position="534"/>
    </location>
</feature>
<comment type="caution">
    <text evidence="2">The sequence shown here is derived from an EMBL/GenBank/DDBJ whole genome shotgun (WGS) entry which is preliminary data.</text>
</comment>
<reference evidence="2 3" key="1">
    <citation type="journal article" date="2023" name="IScience">
        <title>Expanded male sex-determining region conserved during the evolution of homothallism in the green alga Volvox.</title>
        <authorList>
            <person name="Yamamoto K."/>
            <person name="Matsuzaki R."/>
            <person name="Mahakham W."/>
            <person name="Heman W."/>
            <person name="Sekimoto H."/>
            <person name="Kawachi M."/>
            <person name="Minakuchi Y."/>
            <person name="Toyoda A."/>
            <person name="Nozaki H."/>
        </authorList>
    </citation>
    <scope>NUCLEOTIDE SEQUENCE [LARGE SCALE GENOMIC DNA]</scope>
    <source>
        <strain evidence="2 3">NIES-4468</strain>
    </source>
</reference>
<feature type="compositionally biased region" description="Polar residues" evidence="1">
    <location>
        <begin position="24"/>
        <end position="43"/>
    </location>
</feature>
<feature type="region of interest" description="Disordered" evidence="1">
    <location>
        <begin position="173"/>
        <end position="216"/>
    </location>
</feature>
<evidence type="ECO:0000313" key="2">
    <source>
        <dbReference type="EMBL" id="GLI58744.1"/>
    </source>
</evidence>
<evidence type="ECO:0000256" key="1">
    <source>
        <dbReference type="SAM" id="MobiDB-lite"/>
    </source>
</evidence>
<feature type="compositionally biased region" description="Low complexity" evidence="1">
    <location>
        <begin position="192"/>
        <end position="204"/>
    </location>
</feature>
<feature type="compositionally biased region" description="Polar residues" evidence="1">
    <location>
        <begin position="237"/>
        <end position="253"/>
    </location>
</feature>
<organism evidence="2 3">
    <name type="scientific">Volvox africanus</name>
    <dbReference type="NCBI Taxonomy" id="51714"/>
    <lineage>
        <taxon>Eukaryota</taxon>
        <taxon>Viridiplantae</taxon>
        <taxon>Chlorophyta</taxon>
        <taxon>core chlorophytes</taxon>
        <taxon>Chlorophyceae</taxon>
        <taxon>CS clade</taxon>
        <taxon>Chlamydomonadales</taxon>
        <taxon>Volvocaceae</taxon>
        <taxon>Volvox</taxon>
    </lineage>
</organism>
<gene>
    <name evidence="2" type="ORF">VaNZ11_000500</name>
</gene>
<sequence>MDVSDLLAESSIDSYLLNSDPRNRSWSTSPRSQPSPGTKNRASYRSRVVIAPQDPSVGPSQRSGTGLASDSSFLLTDAFAYPPVFRRSGLIQYTGQATTIQPVTISNLHEKCRGPGAPPSISTVEVRTNEVTRTTPSAPRCSSKSQPAATGDLVTALEAELAEIELRYIMAGSDGDSVPNALTPRRGSPLHSGSSSIAGDSSGGTADISSKPAALAPLPTPNLKPWAPALNSRVIPASSSPPTATVNQVISTSGKRKEQDQPAKPPMAIDTPVHRLPEGAATSGTLEGGGSASASPFKAGTVLGGAAVSVGRRANQMQWSVASFTRSLGSAVPQAPSTPTVRLGVASGPVARPTTPTAPSVDVFSSPASTVQMATATVPPSAVATALVMNRRDVDDRLDRTPGQRAASAAAAVIRRDLKWASAGPSVDDGGREIPSTAEALQPTACTSDGWRLEAARVQVPVAGSPGGSFLSTLEMMAREEAAGSRAVAGACLEGGTSAVVAACRPLAAPDHVGAEAGALAASKAVPAHTGATA</sequence>
<feature type="compositionally biased region" description="Polar residues" evidence="1">
    <location>
        <begin position="58"/>
        <end position="68"/>
    </location>
</feature>
<accession>A0ABQ5RN58</accession>
<dbReference type="Proteomes" id="UP001165090">
    <property type="component" value="Unassembled WGS sequence"/>
</dbReference>
<evidence type="ECO:0000313" key="3">
    <source>
        <dbReference type="Proteomes" id="UP001165090"/>
    </source>
</evidence>
<proteinExistence type="predicted"/>
<keyword evidence="3" id="KW-1185">Reference proteome</keyword>
<dbReference type="EMBL" id="BSDZ01000003">
    <property type="protein sequence ID" value="GLI58744.1"/>
    <property type="molecule type" value="Genomic_DNA"/>
</dbReference>
<name>A0ABQ5RN58_9CHLO</name>
<protein>
    <submittedName>
        <fullName evidence="2">Uncharacterized protein</fullName>
    </submittedName>
</protein>